<dbReference type="InterPro" id="IPR012292">
    <property type="entry name" value="Globin/Proto"/>
</dbReference>
<dbReference type="OrthoDB" id="10027058at2759"/>
<dbReference type="Pfam" id="PF11563">
    <property type="entry name" value="Protoglobin"/>
    <property type="match status" value="1"/>
</dbReference>
<proteinExistence type="predicted"/>
<protein>
    <recommendedName>
        <fullName evidence="1">Globin-sensor domain-containing protein</fullName>
    </recommendedName>
</protein>
<dbReference type="EMBL" id="CH476601">
    <property type="protein sequence ID" value="EAU33839.1"/>
    <property type="molecule type" value="Genomic_DNA"/>
</dbReference>
<dbReference type="Proteomes" id="UP000007963">
    <property type="component" value="Unassembled WGS sequence"/>
</dbReference>
<dbReference type="PANTHER" id="PTHR42071:SF1">
    <property type="entry name" value="GLOBIN-SENSOR DOMAIN-CONTAINING PROTEIN"/>
    <property type="match status" value="1"/>
</dbReference>
<dbReference type="GO" id="GO:0020037">
    <property type="term" value="F:heme binding"/>
    <property type="evidence" value="ECO:0007669"/>
    <property type="project" value="InterPro"/>
</dbReference>
<dbReference type="eggNOG" id="ENOG502S0AP">
    <property type="taxonomic scope" value="Eukaryota"/>
</dbReference>
<reference evidence="3" key="1">
    <citation type="submission" date="2005-09" db="EMBL/GenBank/DDBJ databases">
        <title>Annotation of the Aspergillus terreus NIH2624 genome.</title>
        <authorList>
            <person name="Birren B.W."/>
            <person name="Lander E.S."/>
            <person name="Galagan J.E."/>
            <person name="Nusbaum C."/>
            <person name="Devon K."/>
            <person name="Henn M."/>
            <person name="Ma L.-J."/>
            <person name="Jaffe D.B."/>
            <person name="Butler J."/>
            <person name="Alvarez P."/>
            <person name="Gnerre S."/>
            <person name="Grabherr M."/>
            <person name="Kleber M."/>
            <person name="Mauceli E.W."/>
            <person name="Brockman W."/>
            <person name="Rounsley S."/>
            <person name="Young S.K."/>
            <person name="LaButti K."/>
            <person name="Pushparaj V."/>
            <person name="DeCaprio D."/>
            <person name="Crawford M."/>
            <person name="Koehrsen M."/>
            <person name="Engels R."/>
            <person name="Montgomery P."/>
            <person name="Pearson M."/>
            <person name="Howarth C."/>
            <person name="Larson L."/>
            <person name="Luoma S."/>
            <person name="White J."/>
            <person name="Alvarado L."/>
            <person name="Kodira C.D."/>
            <person name="Zeng Q."/>
            <person name="Oleary S."/>
            <person name="Yandava C."/>
            <person name="Denning D.W."/>
            <person name="Nierman W.C."/>
            <person name="Milne T."/>
            <person name="Madden K."/>
        </authorList>
    </citation>
    <scope>NUCLEOTIDE SEQUENCE [LARGE SCALE GENOMIC DNA]</scope>
    <source>
        <strain evidence="3">NIH 2624 / FGSC A1156</strain>
    </source>
</reference>
<evidence type="ECO:0000313" key="3">
    <source>
        <dbReference type="Proteomes" id="UP000007963"/>
    </source>
</evidence>
<feature type="domain" description="Globin-sensor" evidence="1">
    <location>
        <begin position="22"/>
        <end position="126"/>
    </location>
</feature>
<dbReference type="VEuPathDB" id="FungiDB:ATEG_06078"/>
<dbReference type="RefSeq" id="XP_001215256.1">
    <property type="nucleotide sequence ID" value="XM_001215256.1"/>
</dbReference>
<dbReference type="GO" id="GO:0019825">
    <property type="term" value="F:oxygen binding"/>
    <property type="evidence" value="ECO:0007669"/>
    <property type="project" value="InterPro"/>
</dbReference>
<dbReference type="HOGENOM" id="CLU_1981215_0_0_1"/>
<dbReference type="Gene3D" id="1.10.490.10">
    <property type="entry name" value="Globins"/>
    <property type="match status" value="1"/>
</dbReference>
<dbReference type="GeneID" id="4321721"/>
<evidence type="ECO:0000313" key="2">
    <source>
        <dbReference type="EMBL" id="EAU33839.1"/>
    </source>
</evidence>
<dbReference type="OMA" id="QLEYWEY"/>
<dbReference type="InterPro" id="IPR044398">
    <property type="entry name" value="Globin-sensor_dom"/>
</dbReference>
<dbReference type="AlphaFoldDB" id="Q0CJQ6"/>
<gene>
    <name evidence="2" type="ORF">ATEG_06078</name>
</gene>
<organism evidence="2 3">
    <name type="scientific">Aspergillus terreus (strain NIH 2624 / FGSC A1156)</name>
    <dbReference type="NCBI Taxonomy" id="341663"/>
    <lineage>
        <taxon>Eukaryota</taxon>
        <taxon>Fungi</taxon>
        <taxon>Dikarya</taxon>
        <taxon>Ascomycota</taxon>
        <taxon>Pezizomycotina</taxon>
        <taxon>Eurotiomycetes</taxon>
        <taxon>Eurotiomycetidae</taxon>
        <taxon>Eurotiales</taxon>
        <taxon>Aspergillaceae</taxon>
        <taxon>Aspergillus</taxon>
        <taxon>Aspergillus subgen. Circumdati</taxon>
    </lineage>
</organism>
<name>Q0CJQ6_ASPTN</name>
<accession>Q0CJQ6</accession>
<dbReference type="PANTHER" id="PTHR42071">
    <property type="entry name" value="PROTOGLOBIN DOMAIN-CONTAINING PROTEIN"/>
    <property type="match status" value="1"/>
</dbReference>
<evidence type="ECO:0000259" key="1">
    <source>
        <dbReference type="Pfam" id="PF11563"/>
    </source>
</evidence>
<sequence>MDSQRQSIRQVTRKELYTSFGKRMEYIKAFVGFTDDDAITFNKGAKYIKAAIPTLAHRLYERMLEFDITARALRTRTTMSDSPVDDLFTIDSPQVQRRKIFWKWYLTRFCSDPSQLEYWEYLDKVG</sequence>